<dbReference type="PROSITE" id="PS50181">
    <property type="entry name" value="FBOX"/>
    <property type="match status" value="1"/>
</dbReference>
<evidence type="ECO:0000313" key="3">
    <source>
        <dbReference type="Proteomes" id="UP001190926"/>
    </source>
</evidence>
<organism evidence="2 3">
    <name type="scientific">Perilla frutescens var. hirtella</name>
    <name type="common">Perilla citriodora</name>
    <name type="synonym">Perilla setoyensis</name>
    <dbReference type="NCBI Taxonomy" id="608512"/>
    <lineage>
        <taxon>Eukaryota</taxon>
        <taxon>Viridiplantae</taxon>
        <taxon>Streptophyta</taxon>
        <taxon>Embryophyta</taxon>
        <taxon>Tracheophyta</taxon>
        <taxon>Spermatophyta</taxon>
        <taxon>Magnoliopsida</taxon>
        <taxon>eudicotyledons</taxon>
        <taxon>Gunneridae</taxon>
        <taxon>Pentapetalae</taxon>
        <taxon>asterids</taxon>
        <taxon>lamiids</taxon>
        <taxon>Lamiales</taxon>
        <taxon>Lamiaceae</taxon>
        <taxon>Nepetoideae</taxon>
        <taxon>Elsholtzieae</taxon>
        <taxon>Perilla</taxon>
    </lineage>
</organism>
<dbReference type="InterPro" id="IPR036047">
    <property type="entry name" value="F-box-like_dom_sf"/>
</dbReference>
<evidence type="ECO:0000259" key="1">
    <source>
        <dbReference type="PROSITE" id="PS50181"/>
    </source>
</evidence>
<proteinExistence type="predicted"/>
<dbReference type="PANTHER" id="PTHR32278:SF130">
    <property type="entry name" value="F-BOX DOMAIN-CONTAINING PROTEIN"/>
    <property type="match status" value="1"/>
</dbReference>
<dbReference type="PANTHER" id="PTHR32278">
    <property type="entry name" value="F-BOX DOMAIN-CONTAINING PROTEIN"/>
    <property type="match status" value="1"/>
</dbReference>
<comment type="caution">
    <text evidence="2">The sequence shown here is derived from an EMBL/GenBank/DDBJ whole genome shotgun (WGS) entry which is preliminary data.</text>
</comment>
<dbReference type="Pfam" id="PF00646">
    <property type="entry name" value="F-box"/>
    <property type="match status" value="1"/>
</dbReference>
<feature type="domain" description="F-box" evidence="1">
    <location>
        <begin position="9"/>
        <end position="55"/>
    </location>
</feature>
<dbReference type="EMBL" id="SDAM02029497">
    <property type="protein sequence ID" value="KAH6757088.1"/>
    <property type="molecule type" value="Genomic_DNA"/>
</dbReference>
<name>A0AAD4IQ75_PERFH</name>
<protein>
    <recommendedName>
        <fullName evidence="1">F-box domain-containing protein</fullName>
    </recommendedName>
</protein>
<dbReference type="Proteomes" id="UP001190926">
    <property type="component" value="Unassembled WGS sequence"/>
</dbReference>
<gene>
    <name evidence="2" type="ORF">C2S53_011598</name>
</gene>
<evidence type="ECO:0000313" key="2">
    <source>
        <dbReference type="EMBL" id="KAH6757088.1"/>
    </source>
</evidence>
<dbReference type="CDD" id="cd22162">
    <property type="entry name" value="F-box_AtSKIP3-like"/>
    <property type="match status" value="1"/>
</dbReference>
<accession>A0AAD4IQ75</accession>
<keyword evidence="3" id="KW-1185">Reference proteome</keyword>
<dbReference type="AlphaFoldDB" id="A0AAD4IQ75"/>
<dbReference type="InterPro" id="IPR001810">
    <property type="entry name" value="F-box_dom"/>
</dbReference>
<dbReference type="Pfam" id="PF14299">
    <property type="entry name" value="PP2"/>
    <property type="match status" value="1"/>
</dbReference>
<dbReference type="InterPro" id="IPR025886">
    <property type="entry name" value="PP2-like"/>
</dbReference>
<dbReference type="SUPFAM" id="SSF81383">
    <property type="entry name" value="F-box domain"/>
    <property type="match status" value="1"/>
</dbReference>
<sequence length="288" mass="32254">MSDEVNPKTSPFSVVPEGCVANIIALTSPKDACRVAAVSQGFKSAVDSDTVWERFLPPNYNEIVWRASSPLSFSTKKQLFFLLRCSTLLLDGGKLSFRLTKSGEKQYMLSARELQIDNPQHWGWTSLPESRFGEAAELRNICKLDIRGKMEARMLSPKTKYVAWLMYMPCAGFSGIDYPSIMASIKFVKEDGTEKEGETNKVYVGDPTAQGPSIIGIDDRRSWALDDDWYGIVLGEFFIAQGVGYDVHIQLSQTQRLNHKNGLIIDGIELQPRDDTVFSSFTVLREST</sequence>
<reference evidence="2 3" key="1">
    <citation type="journal article" date="2021" name="Nat. Commun.">
        <title>Incipient diploidization of the medicinal plant Perilla within 10,000 years.</title>
        <authorList>
            <person name="Zhang Y."/>
            <person name="Shen Q."/>
            <person name="Leng L."/>
            <person name="Zhang D."/>
            <person name="Chen S."/>
            <person name="Shi Y."/>
            <person name="Ning Z."/>
            <person name="Chen S."/>
        </authorList>
    </citation>
    <scope>NUCLEOTIDE SEQUENCE [LARGE SCALE GENOMIC DNA]</scope>
    <source>
        <strain evidence="3">cv. PC099</strain>
    </source>
</reference>